<reference evidence="1 2" key="1">
    <citation type="submission" date="2020-10" db="EMBL/GenBank/DDBJ databases">
        <title>Connecting structure to function with the recovery of over 1000 high-quality activated sludge metagenome-assembled genomes encoding full-length rRNA genes using long-read sequencing.</title>
        <authorList>
            <person name="Singleton C.M."/>
            <person name="Petriglieri F."/>
            <person name="Kristensen J.M."/>
            <person name="Kirkegaard R.H."/>
            <person name="Michaelsen T.Y."/>
            <person name="Andersen M.H."/>
            <person name="Karst S.M."/>
            <person name="Dueholm M.S."/>
            <person name="Nielsen P.H."/>
            <person name="Albertsen M."/>
        </authorList>
    </citation>
    <scope>NUCLEOTIDE SEQUENCE [LARGE SCALE GENOMIC DNA]</scope>
    <source>
        <strain evidence="1">Ribe_18-Q3-R11-54_BAT3C.373</strain>
    </source>
</reference>
<evidence type="ECO:0000313" key="1">
    <source>
        <dbReference type="EMBL" id="MBK9719890.1"/>
    </source>
</evidence>
<sequence>MAPEICDNALDDDGDGLIDLNDPDCKCKGIKDTLLIPSSLIPNPSFEEYVCCPTGLAQLNCSKNWIQASVATSDYYNTCGYKDDPQRGKPPQPLPAGNGYVGFLDIRDYPGFGIYKEYIGACFNSPLLPGIDYTLTFWVGFGTRGNTWGPRRTLNMAIFGTSNCASLPFGGMNGRQCPTQYPGWFEMTRISVSGTNKWIKTVVKLRPNVKVEAIALGPACAVTDGNYYYWLDELILEESSKFDALTIDIKGNPCKDTVQLVTPASAVKRITYQWYKDGIAILGATNLNYQIPKGQEGEYLVRAFDGKDCELSNRYNYRVDTTMMHIDSIVCEGSSVAIGNQQFNTSGVYLIPFKNEEGCDSLVELNLQVLTPKYGFLDTSICEGQSLDIMGQSLTQSGMYRVNLVSTEGCDSIYEINLSVIKNVIQQLDTSICEGQQLIIGSQVFVQPGRFSIYNKSSKGCDSILNIHLIVNQAVQQDMNIGICQSDSLWIQGNAYFKDGNYQITLAKSDGCDSIIYLSLYHYPDYFTYIDTSLCIGSTFSIGNESFNTSGSYVVNLTTINGCDSVYFLNIKFYNASTTIIDTSICEGEMFQVEKQTFSQTGKYQVLLINQHRCDSLVLLNLTVLPKTTNQLIQQICEGDAYFFNGNSYTSSGTYFANLLNKNGCDSVVQLDLTVNKTSNTSLDTVLCPGGILMVNGNQFNQAGNYQLQLKNKYNCDSTVQIKLDFFKSLQVQDSIQGILCEGDSTGKIDLVINGGTAPYRYHWNTGSINSELNQLKSGQYSVTITDAHSCVTTKQFSLASPVCFCFNILTEDGICSRGTTNMVQINKLSGGKDPLNFFLNGVSTPLELSKSTALSSGKYLLEIFDANHCKYSKEFNLMSVNDGEIIYPSDTIYATVGDSILLHFDQLSIDTSSQFQWTPVSDNSCNICPSTKIVAQAGTNEYVAQLVTKEGCIYQYAVVVIAKQHFNVPNVFSPNGDQINDYFNLISDSSVRVIDVLQIYDRWGGRIFESTHGEPNSQNGAWNGYSKNQPVNPGVYVYLIKFKDLSGKAFVLSGDVTVMR</sequence>
<protein>
    <submittedName>
        <fullName evidence="1">Gliding motility-associated C-terminal domain-containing protein</fullName>
    </submittedName>
</protein>
<organism evidence="1 2">
    <name type="scientific">Candidatus Defluviibacterium haderslevense</name>
    <dbReference type="NCBI Taxonomy" id="2981993"/>
    <lineage>
        <taxon>Bacteria</taxon>
        <taxon>Pseudomonadati</taxon>
        <taxon>Bacteroidota</taxon>
        <taxon>Saprospiria</taxon>
        <taxon>Saprospirales</taxon>
        <taxon>Saprospiraceae</taxon>
        <taxon>Candidatus Defluviibacterium</taxon>
    </lineage>
</organism>
<dbReference type="InterPro" id="IPR025667">
    <property type="entry name" value="SprB_repeat"/>
</dbReference>
<dbReference type="EMBL" id="JADKFW010000021">
    <property type="protein sequence ID" value="MBK9719890.1"/>
    <property type="molecule type" value="Genomic_DNA"/>
</dbReference>
<name>A0A9D7XGC8_9BACT</name>
<comment type="caution">
    <text evidence="1">The sequence shown here is derived from an EMBL/GenBank/DDBJ whole genome shotgun (WGS) entry which is preliminary data.</text>
</comment>
<dbReference type="NCBIfam" id="TIGR04131">
    <property type="entry name" value="Bac_Flav_CTERM"/>
    <property type="match status" value="1"/>
</dbReference>
<dbReference type="Pfam" id="PF13573">
    <property type="entry name" value="SprB"/>
    <property type="match status" value="1"/>
</dbReference>
<dbReference type="Proteomes" id="UP000808349">
    <property type="component" value="Unassembled WGS sequence"/>
</dbReference>
<dbReference type="Gene3D" id="2.60.40.740">
    <property type="match status" value="1"/>
</dbReference>
<dbReference type="InterPro" id="IPR026341">
    <property type="entry name" value="T9SS_type_B"/>
</dbReference>
<proteinExistence type="predicted"/>
<dbReference type="Pfam" id="PF13585">
    <property type="entry name" value="CHU_C"/>
    <property type="match status" value="1"/>
</dbReference>
<accession>A0A9D7XGC8</accession>
<evidence type="ECO:0000313" key="2">
    <source>
        <dbReference type="Proteomes" id="UP000808349"/>
    </source>
</evidence>
<gene>
    <name evidence="1" type="ORF">IPO85_20705</name>
</gene>
<dbReference type="AlphaFoldDB" id="A0A9D7XGC8"/>